<feature type="compositionally biased region" description="Basic and acidic residues" evidence="1">
    <location>
        <begin position="68"/>
        <end position="88"/>
    </location>
</feature>
<proteinExistence type="predicted"/>
<feature type="region of interest" description="Disordered" evidence="1">
    <location>
        <begin position="100"/>
        <end position="124"/>
    </location>
</feature>
<comment type="caution">
    <text evidence="2">The sequence shown here is derived from an EMBL/GenBank/DDBJ whole genome shotgun (WGS) entry which is preliminary data.</text>
</comment>
<evidence type="ECO:0000256" key="1">
    <source>
        <dbReference type="SAM" id="MobiDB-lite"/>
    </source>
</evidence>
<feature type="compositionally biased region" description="Basic and acidic residues" evidence="1">
    <location>
        <begin position="104"/>
        <end position="117"/>
    </location>
</feature>
<dbReference type="GeneID" id="85363684"/>
<gene>
    <name evidence="2" type="ORF">EV420DRAFT_1745531</name>
</gene>
<dbReference type="Proteomes" id="UP001175211">
    <property type="component" value="Unassembled WGS sequence"/>
</dbReference>
<reference evidence="2" key="1">
    <citation type="submission" date="2023-06" db="EMBL/GenBank/DDBJ databases">
        <authorList>
            <consortium name="Lawrence Berkeley National Laboratory"/>
            <person name="Ahrendt S."/>
            <person name="Sahu N."/>
            <person name="Indic B."/>
            <person name="Wong-Bajracharya J."/>
            <person name="Merenyi Z."/>
            <person name="Ke H.-M."/>
            <person name="Monk M."/>
            <person name="Kocsube S."/>
            <person name="Drula E."/>
            <person name="Lipzen A."/>
            <person name="Balint B."/>
            <person name="Henrissat B."/>
            <person name="Andreopoulos B."/>
            <person name="Martin F.M."/>
            <person name="Harder C.B."/>
            <person name="Rigling D."/>
            <person name="Ford K.L."/>
            <person name="Foster G.D."/>
            <person name="Pangilinan J."/>
            <person name="Papanicolaou A."/>
            <person name="Barry K."/>
            <person name="LaButti K."/>
            <person name="Viragh M."/>
            <person name="Koriabine M."/>
            <person name="Yan M."/>
            <person name="Riley R."/>
            <person name="Champramary S."/>
            <person name="Plett K.L."/>
            <person name="Tsai I.J."/>
            <person name="Slot J."/>
            <person name="Sipos G."/>
            <person name="Plett J."/>
            <person name="Nagy L.G."/>
            <person name="Grigoriev I.V."/>
        </authorList>
    </citation>
    <scope>NUCLEOTIDE SEQUENCE</scope>
    <source>
        <strain evidence="2">CCBAS 213</strain>
    </source>
</reference>
<dbReference type="RefSeq" id="XP_060334438.1">
    <property type="nucleotide sequence ID" value="XM_060480136.1"/>
</dbReference>
<protein>
    <submittedName>
        <fullName evidence="2">Uncharacterized protein</fullName>
    </submittedName>
</protein>
<dbReference type="EMBL" id="JAUEPS010000008">
    <property type="protein sequence ID" value="KAK0462972.1"/>
    <property type="molecule type" value="Genomic_DNA"/>
</dbReference>
<name>A0AA39TL56_ARMTA</name>
<evidence type="ECO:0000313" key="2">
    <source>
        <dbReference type="EMBL" id="KAK0462972.1"/>
    </source>
</evidence>
<organism evidence="2 3">
    <name type="scientific">Armillaria tabescens</name>
    <name type="common">Ringless honey mushroom</name>
    <name type="synonym">Agaricus tabescens</name>
    <dbReference type="NCBI Taxonomy" id="1929756"/>
    <lineage>
        <taxon>Eukaryota</taxon>
        <taxon>Fungi</taxon>
        <taxon>Dikarya</taxon>
        <taxon>Basidiomycota</taxon>
        <taxon>Agaricomycotina</taxon>
        <taxon>Agaricomycetes</taxon>
        <taxon>Agaricomycetidae</taxon>
        <taxon>Agaricales</taxon>
        <taxon>Marasmiineae</taxon>
        <taxon>Physalacriaceae</taxon>
        <taxon>Desarmillaria</taxon>
    </lineage>
</organism>
<keyword evidence="3" id="KW-1185">Reference proteome</keyword>
<evidence type="ECO:0000313" key="3">
    <source>
        <dbReference type="Proteomes" id="UP001175211"/>
    </source>
</evidence>
<feature type="region of interest" description="Disordered" evidence="1">
    <location>
        <begin position="31"/>
        <end position="88"/>
    </location>
</feature>
<dbReference type="AlphaFoldDB" id="A0AA39TL56"/>
<accession>A0AA39TL56</accession>
<sequence>MNSVTLSVDQVNDWDFDGTTARDLEKLVGRVDYSDPDDNFKGLGEPESLQMTPCKSYFSDDQAPRPWPSERLDASGSEESKEWTENDSRRKMVTLLDEDALDEERDKATSEARERIRVQQGSGPLCSGTHIESVEFQNWSPSFEWFLVFGPKKKRRQEIFS</sequence>